<dbReference type="Proteomes" id="UP000713880">
    <property type="component" value="Unassembled WGS sequence"/>
</dbReference>
<dbReference type="EMBL" id="JACJLV010000007">
    <property type="protein sequence ID" value="MBM6826186.1"/>
    <property type="molecule type" value="Genomic_DNA"/>
</dbReference>
<accession>A0A938WYU5</accession>
<dbReference type="Pfam" id="PF04203">
    <property type="entry name" value="Sortase"/>
    <property type="match status" value="1"/>
</dbReference>
<dbReference type="SUPFAM" id="SSF63817">
    <property type="entry name" value="Sortase"/>
    <property type="match status" value="1"/>
</dbReference>
<gene>
    <name evidence="4" type="primary">srtB</name>
    <name evidence="4" type="ORF">H6A13_03570</name>
</gene>
<evidence type="ECO:0000313" key="5">
    <source>
        <dbReference type="Proteomes" id="UP000713880"/>
    </source>
</evidence>
<dbReference type="AlphaFoldDB" id="A0A938WYU5"/>
<dbReference type="Gene3D" id="2.40.260.10">
    <property type="entry name" value="Sortase"/>
    <property type="match status" value="1"/>
</dbReference>
<dbReference type="RefSeq" id="WP_204908244.1">
    <property type="nucleotide sequence ID" value="NZ_JACJLV010000007.1"/>
</dbReference>
<dbReference type="NCBIfam" id="TIGR03064">
    <property type="entry name" value="sortase_srtB"/>
    <property type="match status" value="1"/>
</dbReference>
<dbReference type="CDD" id="cd05826">
    <property type="entry name" value="Sortase_B"/>
    <property type="match status" value="1"/>
</dbReference>
<feature type="chain" id="PRO_5038908405" evidence="3">
    <location>
        <begin position="24"/>
        <end position="265"/>
    </location>
</feature>
<dbReference type="GO" id="GO:0016787">
    <property type="term" value="F:hydrolase activity"/>
    <property type="evidence" value="ECO:0007669"/>
    <property type="project" value="UniProtKB-KW"/>
</dbReference>
<keyword evidence="3" id="KW-0732">Signal</keyword>
<reference evidence="4" key="1">
    <citation type="submission" date="2020-08" db="EMBL/GenBank/DDBJ databases">
        <authorList>
            <person name="Cejkova D."/>
            <person name="Kubasova T."/>
            <person name="Jahodarova E."/>
            <person name="Rychlik I."/>
        </authorList>
    </citation>
    <scope>NUCLEOTIDE SEQUENCE</scope>
    <source>
        <strain evidence="4">An420c</strain>
    </source>
</reference>
<comment type="caution">
    <text evidence="4">The sequence shown here is derived from an EMBL/GenBank/DDBJ whole genome shotgun (WGS) entry which is preliminary data.</text>
</comment>
<name>A0A938WYU5_9CLOT</name>
<keyword evidence="1 4" id="KW-0378">Hydrolase</keyword>
<dbReference type="EC" id="3.4.22.71" evidence="4"/>
<evidence type="ECO:0000256" key="2">
    <source>
        <dbReference type="PIRSR" id="PIRSR605754-1"/>
    </source>
</evidence>
<evidence type="ECO:0000313" key="4">
    <source>
        <dbReference type="EMBL" id="MBM6826186.1"/>
    </source>
</evidence>
<dbReference type="InterPro" id="IPR005754">
    <property type="entry name" value="Sortase"/>
</dbReference>
<feature type="signal peptide" evidence="3">
    <location>
        <begin position="1"/>
        <end position="23"/>
    </location>
</feature>
<feature type="active site" description="Acyl-thioester intermediate" evidence="2">
    <location>
        <position position="238"/>
    </location>
</feature>
<feature type="active site" description="Proton donor/acceptor" evidence="2">
    <location>
        <position position="145"/>
    </location>
</feature>
<keyword evidence="5" id="KW-1185">Reference proteome</keyword>
<dbReference type="InterPro" id="IPR009835">
    <property type="entry name" value="SrtB"/>
</dbReference>
<reference evidence="4" key="2">
    <citation type="journal article" date="2021" name="Sci. Rep.">
        <title>The distribution of antibiotic resistance genes in chicken gut microbiota commensals.</title>
        <authorList>
            <person name="Juricova H."/>
            <person name="Matiasovicova J."/>
            <person name="Kubasova T."/>
            <person name="Cejkova D."/>
            <person name="Rychlik I."/>
        </authorList>
    </citation>
    <scope>NUCLEOTIDE SEQUENCE</scope>
    <source>
        <strain evidence="4">An420c</strain>
    </source>
</reference>
<sequence length="265" mass="30814">MKKKYWKYFLIFIICAMASSALTYSIWHLMKAHQDYEDSRDVYEELEDDFIERPDTQDESQPDTNDGEYEYLQIDFDGLRKVNPDVIAWIDIPGAGISYPVLKGEDNSYYLTHLASGQFGISGSIFMDYHNRPDFSDQNTIIYGHNMKDDSMFGKLNDYQDRNIYERNPFFYIYVPGKVMKYQIFSCYAGSVSSEAYIYSFPEISDFMDFTEAIISPADYETGVTVGETDRVVTLSTCVSSGRNYRYLVHGKLTEVNELRYLEKI</sequence>
<organism evidence="4 5">
    <name type="scientific">Mordavella massiliensis</name>
    <dbReference type="NCBI Taxonomy" id="1871024"/>
    <lineage>
        <taxon>Bacteria</taxon>
        <taxon>Bacillati</taxon>
        <taxon>Bacillota</taxon>
        <taxon>Clostridia</taxon>
        <taxon>Eubacteriales</taxon>
        <taxon>Clostridiaceae</taxon>
        <taxon>Mordavella</taxon>
    </lineage>
</organism>
<proteinExistence type="predicted"/>
<evidence type="ECO:0000256" key="3">
    <source>
        <dbReference type="SAM" id="SignalP"/>
    </source>
</evidence>
<evidence type="ECO:0000256" key="1">
    <source>
        <dbReference type="ARBA" id="ARBA00022801"/>
    </source>
</evidence>
<protein>
    <submittedName>
        <fullName evidence="4">Class B sortase</fullName>
        <ecNumber evidence="4">3.4.22.71</ecNumber>
    </submittedName>
</protein>
<dbReference type="InterPro" id="IPR023365">
    <property type="entry name" value="Sortase_dom-sf"/>
</dbReference>